<dbReference type="RefSeq" id="WP_216083171.1">
    <property type="nucleotide sequence ID" value="NZ_CACTIB010000019.1"/>
</dbReference>
<name>A0A478FUR7_9MOLU</name>
<evidence type="ECO:0000256" key="1">
    <source>
        <dbReference type="SAM" id="Coils"/>
    </source>
</evidence>
<organism evidence="2 3">
    <name type="scientific">Candidatus Mycoplasma haematohominis</name>
    <dbReference type="NCBI Taxonomy" id="1494318"/>
    <lineage>
        <taxon>Bacteria</taxon>
        <taxon>Bacillati</taxon>
        <taxon>Mycoplasmatota</taxon>
        <taxon>Mollicutes</taxon>
        <taxon>Mycoplasmataceae</taxon>
        <taxon>Mycoplasma</taxon>
    </lineage>
</organism>
<accession>A0A478FUR7</accession>
<feature type="coiled-coil region" evidence="1">
    <location>
        <begin position="819"/>
        <end position="846"/>
    </location>
</feature>
<evidence type="ECO:0000313" key="2">
    <source>
        <dbReference type="EMBL" id="GCE63865.1"/>
    </source>
</evidence>
<comment type="caution">
    <text evidence="2">The sequence shown here is derived from an EMBL/GenBank/DDBJ whole genome shotgun (WGS) entry which is preliminary data.</text>
</comment>
<gene>
    <name evidence="2" type="ORF">MHSWG343_08720</name>
</gene>
<proteinExistence type="predicted"/>
<sequence length="1039" mass="122870">MSITKKFFNLWRNKKTEEKYEIIDFPNWPSKNNFPEYTIISGWTASEAHRIAALQIANLIHSKEIIYPQQVLIIAYNINELLIFKKQLSDQLKDSKEYWTDELDFKTYIEAWDEWIRNNESKIALKELDKYKKAVFVIGNISNVEYEIDDIALKNLFQDIPTFFWQYEKNNMEDWEELHCTFINKKDLDFHPIAPHPEEQTSPEKELILKQLEQAKKQNLPLENFCIQLEKQSDKAKYQLLILKIFQKKFKLLLDWIEVATYSSYDQIPKHLFQSINSIQYEQIYIQHRKLAKYFIEPIQKENNIKEIFKLIGFYKQPHSEICDEFLEIIGNLKTKQLLKSIQEKIQIHTKEVSNKLIKVKIPTISYPPTSNYALSLINKLTNSKLENPIKTGRKPILFVANSQEEEIKWIKNQLVQIWPATILIYENTSSEILSLERLFPYIEIVKMSEIKNRTWENILIPNLNENFFSKYHLQLLCDSIYSNTGQLFFSSDSQNISSLLDPIKELVTIKTHPKKINNYPQTSNYALSLVNKLTNSKLENPNLEGTKAVSHIANSTQNEIIWLSSKLTNPSNSLIIIASDKKPENYELEKLFPKIKIQLIDEIDNITWKNIFIIQLNSDFNSSTHFQLFCKAILKSSDKLFLSSNSQKISPFLEKIKELTTISEIKKEEKQEDYIQTIKNKIMHSTMEKPRTYIAHSQEEEIKWVEKKIKSLSTATIITHSQTHWQITCLKQQFPNLEVINISETNLRTWENVFITNLNRLFSSPKDLQLLKNSILSCSKQIFFSNNTPYISPFLKQILNLTKVESLDQINLITRTYFKNQQERCQNLSEKIDKAEQENKSFVIITTEDYQENQIFLNCLRNQWNQFQTNLVLKKAINLMKTKDMNKIISEIKSIFSQNQEIKQIFRWSWQDYINLLRTIEKCKYYIETESTNYLIKSVSNELISWVYSAKNLSYKIKEQTSEKIEKRVDNCKDISGLISNLNNPEKQIRKHTDLNAQNEEFDYALIFIDKLQNIRTCTENWRSGIREKIFFLIWEDN</sequence>
<reference evidence="2 3" key="1">
    <citation type="submission" date="2019-01" db="EMBL/GenBank/DDBJ databases">
        <title>Draft genome sequences of Candidatus Mycoplasma haemohominis SWG34-3 identified from a patient with pyrexia, anemia and liver dysfunction.</title>
        <authorList>
            <person name="Sekizuka T."/>
            <person name="Hattori N."/>
            <person name="Katano H."/>
            <person name="Takuma T."/>
            <person name="Ito T."/>
            <person name="Arai N."/>
            <person name="Yanai R."/>
            <person name="Ishii S."/>
            <person name="Miura Y."/>
            <person name="Tokunaga T."/>
            <person name="Watanabe H."/>
            <person name="Nomura N."/>
            <person name="Eguchi J."/>
            <person name="Arai T."/>
            <person name="Hasegawa H."/>
            <person name="Nakamaki T."/>
            <person name="Wakita T."/>
            <person name="Niki Y."/>
            <person name="Kuroda M."/>
        </authorList>
    </citation>
    <scope>NUCLEOTIDE SEQUENCE [LARGE SCALE GENOMIC DNA]</scope>
    <source>
        <strain evidence="2">SWG34-3</strain>
    </source>
</reference>
<dbReference type="Proteomes" id="UP000324831">
    <property type="component" value="Unassembled WGS sequence"/>
</dbReference>
<evidence type="ECO:0000313" key="3">
    <source>
        <dbReference type="Proteomes" id="UP000324831"/>
    </source>
</evidence>
<dbReference type="EMBL" id="BIMN01000005">
    <property type="protein sequence ID" value="GCE63865.1"/>
    <property type="molecule type" value="Genomic_DNA"/>
</dbReference>
<dbReference type="AlphaFoldDB" id="A0A478FUR7"/>
<keyword evidence="1" id="KW-0175">Coiled coil</keyword>
<protein>
    <submittedName>
        <fullName evidence="2">Uncharacterized protein</fullName>
    </submittedName>
</protein>